<dbReference type="PANTHER" id="PTHR12166:SF6">
    <property type="entry name" value="CALCIUM-DEPENDENT SECRETION ACTIVATOR 1"/>
    <property type="match status" value="1"/>
</dbReference>
<evidence type="ECO:0000313" key="2">
    <source>
        <dbReference type="Proteomes" id="UP000822369"/>
    </source>
</evidence>
<evidence type="ECO:0000313" key="1">
    <source>
        <dbReference type="EMBL" id="KAF7209005.1"/>
    </source>
</evidence>
<gene>
    <name evidence="1" type="ORF">G4P62_019665</name>
</gene>
<dbReference type="GO" id="GO:0098793">
    <property type="term" value="C:presynapse"/>
    <property type="evidence" value="ECO:0007669"/>
    <property type="project" value="GOC"/>
</dbReference>
<comment type="caution">
    <text evidence="1">The sequence shown here is derived from an EMBL/GenBank/DDBJ whole genome shotgun (WGS) entry which is preliminary data.</text>
</comment>
<dbReference type="EMBL" id="JAAVVJ010000014">
    <property type="protein sequence ID" value="KAF7209005.1"/>
    <property type="molecule type" value="Genomic_DNA"/>
</dbReference>
<reference evidence="1" key="1">
    <citation type="submission" date="2020-03" db="EMBL/GenBank/DDBJ databases">
        <title>Intra-Species Differences in Population Size shape Life History and Genome Evolution.</title>
        <authorList>
            <person name="Willemsen D."/>
            <person name="Cui R."/>
            <person name="Valenzano D.R."/>
        </authorList>
    </citation>
    <scope>NUCLEOTIDE SEQUENCE</scope>
    <source>
        <strain evidence="1">GRZ</strain>
        <tissue evidence="1">Whole</tissue>
    </source>
</reference>
<protein>
    <submittedName>
        <fullName evidence="1">Calcium-dependent secretion activator 1-like</fullName>
    </submittedName>
</protein>
<dbReference type="AlphaFoldDB" id="A0A9D3BIT4"/>
<dbReference type="Proteomes" id="UP000822369">
    <property type="component" value="Chromosome 14"/>
</dbReference>
<dbReference type="InterPro" id="IPR033227">
    <property type="entry name" value="CAPS"/>
</dbReference>
<name>A0A9D3BIT4_NOTFU</name>
<dbReference type="GO" id="GO:0045921">
    <property type="term" value="P:positive regulation of exocytosis"/>
    <property type="evidence" value="ECO:0007669"/>
    <property type="project" value="TreeGrafter"/>
</dbReference>
<dbReference type="GO" id="GO:0098978">
    <property type="term" value="C:glutamatergic synapse"/>
    <property type="evidence" value="ECO:0007669"/>
    <property type="project" value="TreeGrafter"/>
</dbReference>
<accession>A0A9D3BIT4</accession>
<sequence>MKDIVTPVPQEDVKTVIRKCLVQAAMVNYQRLSEYAKLQGKKREMYEHPVFCLASQVMDLTIREYLPPFSHFTPRLPVHACFSFTDRMHAK</sequence>
<dbReference type="GO" id="GO:1990504">
    <property type="term" value="P:dense core granule exocytosis"/>
    <property type="evidence" value="ECO:0007669"/>
    <property type="project" value="InterPro"/>
</dbReference>
<organism evidence="1 2">
    <name type="scientific">Nothobranchius furzeri</name>
    <name type="common">Turquoise killifish</name>
    <dbReference type="NCBI Taxonomy" id="105023"/>
    <lineage>
        <taxon>Eukaryota</taxon>
        <taxon>Metazoa</taxon>
        <taxon>Chordata</taxon>
        <taxon>Craniata</taxon>
        <taxon>Vertebrata</taxon>
        <taxon>Euteleostomi</taxon>
        <taxon>Actinopterygii</taxon>
        <taxon>Neopterygii</taxon>
        <taxon>Teleostei</taxon>
        <taxon>Neoteleostei</taxon>
        <taxon>Acanthomorphata</taxon>
        <taxon>Ovalentaria</taxon>
        <taxon>Atherinomorphae</taxon>
        <taxon>Cyprinodontiformes</taxon>
        <taxon>Nothobranchiidae</taxon>
        <taxon>Nothobranchius</taxon>
    </lineage>
</organism>
<proteinExistence type="predicted"/>
<dbReference type="PANTHER" id="PTHR12166">
    <property type="entry name" value="CALCIUM-DEPENDENT SECRETION ACTIVATOR"/>
    <property type="match status" value="1"/>
</dbReference>
<dbReference type="GO" id="GO:0016079">
    <property type="term" value="P:synaptic vesicle exocytosis"/>
    <property type="evidence" value="ECO:0007669"/>
    <property type="project" value="InterPro"/>
</dbReference>